<dbReference type="RefSeq" id="WP_182852430.1">
    <property type="nucleotide sequence ID" value="NZ_AP022213.1"/>
</dbReference>
<evidence type="ECO:0000313" key="1">
    <source>
        <dbReference type="EMBL" id="BBT16235.1"/>
    </source>
</evidence>
<proteinExistence type="predicted"/>
<protein>
    <submittedName>
        <fullName evidence="1">Uncharacterized protein</fullName>
    </submittedName>
</protein>
<organism evidence="1 2">
    <name type="scientific">Metapseudomonas otitidis</name>
    <dbReference type="NCBI Taxonomy" id="319939"/>
    <lineage>
        <taxon>Bacteria</taxon>
        <taxon>Pseudomonadati</taxon>
        <taxon>Pseudomonadota</taxon>
        <taxon>Gammaproteobacteria</taxon>
        <taxon>Pseudomonadales</taxon>
        <taxon>Pseudomonadaceae</taxon>
        <taxon>Metapseudomonas</taxon>
    </lineage>
</organism>
<dbReference type="AlphaFoldDB" id="A0A6S5RTN3"/>
<accession>A0A6S5RTN3</accession>
<gene>
    <name evidence="1" type="ORF">WP8S17C03_22840</name>
</gene>
<reference evidence="1 2" key="1">
    <citation type="submission" date="2019-12" db="EMBL/GenBank/DDBJ databases">
        <title>complete genome sequences of Pseudomonas otitidis str. WP8-S17-CRE-03 isolated from wastewater treatment plant effluent.</title>
        <authorList>
            <person name="Sekizuka T."/>
            <person name="Itokawa K."/>
            <person name="Yatsu K."/>
            <person name="Inamine Y."/>
            <person name="Kuroda M."/>
        </authorList>
    </citation>
    <scope>NUCLEOTIDE SEQUENCE [LARGE SCALE GENOMIC DNA]</scope>
    <source>
        <strain evidence="1 2">WP8-S17-CRE-03</strain>
    </source>
</reference>
<sequence length="81" mass="8948">MAILNDPRAMAYRVLARYGDRDNVRVGDVLRLNNFQGLKSASVDGEDLQAGLEFCVEQGWLTVLTSESLELTQAGFDEIQG</sequence>
<dbReference type="EMBL" id="AP022213">
    <property type="protein sequence ID" value="BBT16235.1"/>
    <property type="molecule type" value="Genomic_DNA"/>
</dbReference>
<dbReference type="Proteomes" id="UP000515591">
    <property type="component" value="Chromosome"/>
</dbReference>
<evidence type="ECO:0000313" key="2">
    <source>
        <dbReference type="Proteomes" id="UP000515591"/>
    </source>
</evidence>
<name>A0A6S5RTN3_9GAMM</name>